<dbReference type="InterPro" id="IPR011915">
    <property type="entry name" value="GlrX_actino"/>
</dbReference>
<dbReference type="SUPFAM" id="SSF52833">
    <property type="entry name" value="Thioredoxin-like"/>
    <property type="match status" value="1"/>
</dbReference>
<feature type="domain" description="Glutaredoxin" evidence="1">
    <location>
        <begin position="27"/>
        <end position="81"/>
    </location>
</feature>
<dbReference type="Pfam" id="PF00462">
    <property type="entry name" value="Glutaredoxin"/>
    <property type="match status" value="1"/>
</dbReference>
<dbReference type="NCBIfam" id="TIGR02200">
    <property type="entry name" value="GlrX_actino"/>
    <property type="match status" value="1"/>
</dbReference>
<dbReference type="Proteomes" id="UP000649739">
    <property type="component" value="Unassembled WGS sequence"/>
</dbReference>
<dbReference type="GO" id="GO:0045454">
    <property type="term" value="P:cell redox homeostasis"/>
    <property type="evidence" value="ECO:0007669"/>
    <property type="project" value="TreeGrafter"/>
</dbReference>
<keyword evidence="3" id="KW-1185">Reference proteome</keyword>
<dbReference type="GO" id="GO:0009055">
    <property type="term" value="F:electron transfer activity"/>
    <property type="evidence" value="ECO:0007669"/>
    <property type="project" value="TreeGrafter"/>
</dbReference>
<dbReference type="Gene3D" id="3.40.30.10">
    <property type="entry name" value="Glutaredoxin"/>
    <property type="match status" value="1"/>
</dbReference>
<dbReference type="InterPro" id="IPR002109">
    <property type="entry name" value="Glutaredoxin"/>
</dbReference>
<evidence type="ECO:0000259" key="1">
    <source>
        <dbReference type="Pfam" id="PF00462"/>
    </source>
</evidence>
<dbReference type="CDD" id="cd02976">
    <property type="entry name" value="NrdH"/>
    <property type="match status" value="1"/>
</dbReference>
<organism evidence="2 3">
    <name type="scientific">Pilimelia anulata</name>
    <dbReference type="NCBI Taxonomy" id="53371"/>
    <lineage>
        <taxon>Bacteria</taxon>
        <taxon>Bacillati</taxon>
        <taxon>Actinomycetota</taxon>
        <taxon>Actinomycetes</taxon>
        <taxon>Micromonosporales</taxon>
        <taxon>Micromonosporaceae</taxon>
        <taxon>Pilimelia</taxon>
    </lineage>
</organism>
<dbReference type="InterPro" id="IPR036249">
    <property type="entry name" value="Thioredoxin-like_sf"/>
</dbReference>
<proteinExistence type="predicted"/>
<evidence type="ECO:0000313" key="3">
    <source>
        <dbReference type="Proteomes" id="UP000649739"/>
    </source>
</evidence>
<dbReference type="EMBL" id="BMQB01000007">
    <property type="protein sequence ID" value="GGK00822.1"/>
    <property type="molecule type" value="Genomic_DNA"/>
</dbReference>
<accession>A0A8J3BDP0</accession>
<dbReference type="AlphaFoldDB" id="A0A8J3BDP0"/>
<protein>
    <submittedName>
        <fullName evidence="2">NrdH-redoxin</fullName>
    </submittedName>
</protein>
<dbReference type="InterPro" id="IPR051548">
    <property type="entry name" value="Grx-like_ET"/>
</dbReference>
<dbReference type="PROSITE" id="PS51354">
    <property type="entry name" value="GLUTAREDOXIN_2"/>
    <property type="match status" value="1"/>
</dbReference>
<reference evidence="2" key="1">
    <citation type="journal article" date="2014" name="Int. J. Syst. Evol. Microbiol.">
        <title>Complete genome sequence of Corynebacterium casei LMG S-19264T (=DSM 44701T), isolated from a smear-ripened cheese.</title>
        <authorList>
            <consortium name="US DOE Joint Genome Institute (JGI-PGF)"/>
            <person name="Walter F."/>
            <person name="Albersmeier A."/>
            <person name="Kalinowski J."/>
            <person name="Ruckert C."/>
        </authorList>
    </citation>
    <scope>NUCLEOTIDE SEQUENCE</scope>
    <source>
        <strain evidence="2">JCM 3090</strain>
    </source>
</reference>
<sequence>MWPPSPDDGGARRAGAARGEVAIGMLTMYSTAWCGYCKRLKAQLDRANIAHRVVDIEHDPAAEAFVMSANGGNATVPTVAFPDGTVLTNPTITQVTAQLAA</sequence>
<dbReference type="PANTHER" id="PTHR34386">
    <property type="entry name" value="GLUTAREDOXIN"/>
    <property type="match status" value="1"/>
</dbReference>
<name>A0A8J3BDP0_9ACTN</name>
<dbReference type="PANTHER" id="PTHR34386:SF1">
    <property type="entry name" value="GLUTAREDOXIN-LIKE PROTEIN NRDH"/>
    <property type="match status" value="1"/>
</dbReference>
<reference evidence="2" key="2">
    <citation type="submission" date="2020-09" db="EMBL/GenBank/DDBJ databases">
        <authorList>
            <person name="Sun Q."/>
            <person name="Ohkuma M."/>
        </authorList>
    </citation>
    <scope>NUCLEOTIDE SEQUENCE</scope>
    <source>
        <strain evidence="2">JCM 3090</strain>
    </source>
</reference>
<gene>
    <name evidence="2" type="ORF">GCM10010123_33440</name>
</gene>
<evidence type="ECO:0000313" key="2">
    <source>
        <dbReference type="EMBL" id="GGK00822.1"/>
    </source>
</evidence>
<comment type="caution">
    <text evidence="2">The sequence shown here is derived from an EMBL/GenBank/DDBJ whole genome shotgun (WGS) entry which is preliminary data.</text>
</comment>